<dbReference type="EMBL" id="JAWCUA010000010">
    <property type="protein sequence ID" value="MDU0114057.1"/>
    <property type="molecule type" value="Genomic_DNA"/>
</dbReference>
<evidence type="ECO:0000256" key="1">
    <source>
        <dbReference type="ARBA" id="ARBA00001478"/>
    </source>
</evidence>
<evidence type="ECO:0000256" key="5">
    <source>
        <dbReference type="ARBA" id="ARBA00012588"/>
    </source>
</evidence>
<evidence type="ECO:0000256" key="7">
    <source>
        <dbReference type="ARBA" id="ARBA00022676"/>
    </source>
</evidence>
<organism evidence="14 15">
    <name type="scientific">Psychrosphaera aquimarina</name>
    <dbReference type="NCBI Taxonomy" id="2044854"/>
    <lineage>
        <taxon>Bacteria</taxon>
        <taxon>Pseudomonadati</taxon>
        <taxon>Pseudomonadota</taxon>
        <taxon>Gammaproteobacteria</taxon>
        <taxon>Alteromonadales</taxon>
        <taxon>Pseudoalteromonadaceae</taxon>
        <taxon>Psychrosphaera</taxon>
    </lineage>
</organism>
<dbReference type="Pfam" id="PF00534">
    <property type="entry name" value="Glycos_transf_1"/>
    <property type="match status" value="1"/>
</dbReference>
<comment type="catalytic activity">
    <reaction evidence="1 11">
        <text>[(1-&gt;4)-alpha-D-glucosyl](n) + ADP-alpha-D-glucose = [(1-&gt;4)-alpha-D-glucosyl](n+1) + ADP + H(+)</text>
        <dbReference type="Rhea" id="RHEA:18189"/>
        <dbReference type="Rhea" id="RHEA-COMP:9584"/>
        <dbReference type="Rhea" id="RHEA-COMP:9587"/>
        <dbReference type="ChEBI" id="CHEBI:15378"/>
        <dbReference type="ChEBI" id="CHEBI:15444"/>
        <dbReference type="ChEBI" id="CHEBI:57498"/>
        <dbReference type="ChEBI" id="CHEBI:456216"/>
        <dbReference type="EC" id="2.4.1.21"/>
    </reaction>
</comment>
<proteinExistence type="inferred from homology"/>
<keyword evidence="7 11" id="KW-0328">Glycosyltransferase</keyword>
<comment type="similarity">
    <text evidence="4 11">Belongs to the glycosyltransferase 1 family. Bacterial/plant glycogen synthase subfamily.</text>
</comment>
<dbReference type="HAMAP" id="MF_00484">
    <property type="entry name" value="Glycogen_synth"/>
    <property type="match status" value="1"/>
</dbReference>
<dbReference type="NCBIfam" id="TIGR02095">
    <property type="entry name" value="glgA"/>
    <property type="match status" value="1"/>
</dbReference>
<evidence type="ECO:0000256" key="9">
    <source>
        <dbReference type="ARBA" id="ARBA00023056"/>
    </source>
</evidence>
<sequence length="480" mass="54349">MKNILFAVSEIEGLVKTGGLADVAKALPLALNKLGHNARIVIPYYQQIAKILPKDNAIKSYAFPLNLNITYQVNVHVFEHTGLTIYCVDIATLFDRSGIYGDDYHAFEDNGERFSVFSIAILYFFQHFATQLSFSPNIIHCNDWHTALIPMLFKHDDYWKQANCDTILTIHNGAFQGIFSKKSVPSLISKLGTSHPNYEHDVVNFLKLGIVFAGRVVAVSPNYAQELLTELGSHHLFDIFQQVKHKTSGILNGCDYKDWSPEQDQLIHTPYGPNSLEKKLENKKDLQQQAGLTIDANIPIVAQVCRLTDQKGLDYLIPALRELVQHKVQILIAGTGDPIYVDQLEFLAQKHPDKLHFHHGYSEKLAHSYMAGADYFLVPSLFEPCGLTQMYALAYGTLPIVREVGGLKDTVIDLAFDDATGVVFTQPDCSHLIAAIRRGLLFYREYPERYKNLQVRAMDTKFLWHDSANQYLELYETLLR</sequence>
<evidence type="ECO:0000256" key="3">
    <source>
        <dbReference type="ARBA" id="ARBA00004964"/>
    </source>
</evidence>
<dbReference type="RefSeq" id="WP_315947656.1">
    <property type="nucleotide sequence ID" value="NZ_JAWCUA010000010.1"/>
</dbReference>
<feature type="binding site" evidence="11">
    <location>
        <position position="16"/>
    </location>
    <ligand>
        <name>ADP-alpha-D-glucose</name>
        <dbReference type="ChEBI" id="CHEBI:57498"/>
    </ligand>
</feature>
<comment type="function">
    <text evidence="2 11">Synthesizes alpha-1,4-glucan chains using ADP-glucose.</text>
</comment>
<evidence type="ECO:0000259" key="13">
    <source>
        <dbReference type="Pfam" id="PF08323"/>
    </source>
</evidence>
<feature type="domain" description="Starch synthase catalytic" evidence="13">
    <location>
        <begin position="3"/>
        <end position="237"/>
    </location>
</feature>
<evidence type="ECO:0000256" key="2">
    <source>
        <dbReference type="ARBA" id="ARBA00002764"/>
    </source>
</evidence>
<evidence type="ECO:0000256" key="11">
    <source>
        <dbReference type="HAMAP-Rule" id="MF_00484"/>
    </source>
</evidence>
<gene>
    <name evidence="11" type="primary">glgA</name>
    <name evidence="14" type="ORF">RT723_13840</name>
</gene>
<keyword evidence="15" id="KW-1185">Reference proteome</keyword>
<feature type="domain" description="Glycosyl transferase family 1" evidence="12">
    <location>
        <begin position="292"/>
        <end position="440"/>
    </location>
</feature>
<comment type="pathway">
    <text evidence="3 11">Glycan biosynthesis; glycogen biosynthesis.</text>
</comment>
<keyword evidence="8 11" id="KW-0808">Transferase</keyword>
<dbReference type="EC" id="2.4.1.21" evidence="5 11"/>
<dbReference type="GO" id="GO:0009011">
    <property type="term" value="F:alpha-1,4-glucan glucosyltransferase (ADP-glucose donor) activity"/>
    <property type="evidence" value="ECO:0007669"/>
    <property type="project" value="UniProtKB-EC"/>
</dbReference>
<dbReference type="InterPro" id="IPR001296">
    <property type="entry name" value="Glyco_trans_1"/>
</dbReference>
<evidence type="ECO:0000259" key="12">
    <source>
        <dbReference type="Pfam" id="PF00534"/>
    </source>
</evidence>
<accession>A0ABU3R3K0</accession>
<dbReference type="Gene3D" id="3.40.50.2000">
    <property type="entry name" value="Glycogen Phosphorylase B"/>
    <property type="match status" value="2"/>
</dbReference>
<dbReference type="PANTHER" id="PTHR45825:SF11">
    <property type="entry name" value="ALPHA AMYLASE DOMAIN-CONTAINING PROTEIN"/>
    <property type="match status" value="1"/>
</dbReference>
<comment type="caution">
    <text evidence="14">The sequence shown here is derived from an EMBL/GenBank/DDBJ whole genome shotgun (WGS) entry which is preliminary data.</text>
</comment>
<evidence type="ECO:0000313" key="15">
    <source>
        <dbReference type="Proteomes" id="UP001257914"/>
    </source>
</evidence>
<dbReference type="CDD" id="cd03791">
    <property type="entry name" value="GT5_Glycogen_synthase_DULL1-like"/>
    <property type="match status" value="1"/>
</dbReference>
<evidence type="ECO:0000256" key="8">
    <source>
        <dbReference type="ARBA" id="ARBA00022679"/>
    </source>
</evidence>
<name>A0ABU3R3K0_9GAMM</name>
<dbReference type="PANTHER" id="PTHR45825">
    <property type="entry name" value="GRANULE-BOUND STARCH SYNTHASE 1, CHLOROPLASTIC/AMYLOPLASTIC"/>
    <property type="match status" value="1"/>
</dbReference>
<dbReference type="Proteomes" id="UP001257914">
    <property type="component" value="Unassembled WGS sequence"/>
</dbReference>
<dbReference type="Pfam" id="PF08323">
    <property type="entry name" value="Glyco_transf_5"/>
    <property type="match status" value="1"/>
</dbReference>
<evidence type="ECO:0000256" key="6">
    <source>
        <dbReference type="ARBA" id="ARBA00019935"/>
    </source>
</evidence>
<keyword evidence="9 11" id="KW-0320">Glycogen biosynthesis</keyword>
<evidence type="ECO:0000256" key="10">
    <source>
        <dbReference type="ARBA" id="ARBA00031722"/>
    </source>
</evidence>
<reference evidence="14 15" key="1">
    <citation type="submission" date="2023-10" db="EMBL/GenBank/DDBJ databases">
        <title>Psychrosphaera aquimaarina strain SW33 isolated from seawater.</title>
        <authorList>
            <person name="Bayburt H."/>
            <person name="Kim J.M."/>
            <person name="Choi B.J."/>
            <person name="Jeon C.O."/>
        </authorList>
    </citation>
    <scope>NUCLEOTIDE SEQUENCE [LARGE SCALE GENOMIC DNA]</scope>
    <source>
        <strain evidence="14 15">KCTC 52743</strain>
    </source>
</reference>
<evidence type="ECO:0000313" key="14">
    <source>
        <dbReference type="EMBL" id="MDU0114057.1"/>
    </source>
</evidence>
<evidence type="ECO:0000256" key="4">
    <source>
        <dbReference type="ARBA" id="ARBA00010281"/>
    </source>
</evidence>
<dbReference type="InterPro" id="IPR011835">
    <property type="entry name" value="GS/SS"/>
</dbReference>
<protein>
    <recommendedName>
        <fullName evidence="6 11">Glycogen synthase</fullName>
        <ecNumber evidence="5 11">2.4.1.21</ecNumber>
    </recommendedName>
    <alternativeName>
        <fullName evidence="10 11">Starch [bacterial glycogen] synthase</fullName>
    </alternativeName>
</protein>
<dbReference type="SUPFAM" id="SSF53756">
    <property type="entry name" value="UDP-Glycosyltransferase/glycogen phosphorylase"/>
    <property type="match status" value="1"/>
</dbReference>
<dbReference type="InterPro" id="IPR013534">
    <property type="entry name" value="Starch_synth_cat_dom"/>
</dbReference>